<feature type="compositionally biased region" description="Basic and acidic residues" evidence="1">
    <location>
        <begin position="39"/>
        <end position="50"/>
    </location>
</feature>
<evidence type="ECO:0000256" key="1">
    <source>
        <dbReference type="SAM" id="MobiDB-lite"/>
    </source>
</evidence>
<proteinExistence type="predicted"/>
<protein>
    <submittedName>
        <fullName evidence="2">Uncharacterized protein</fullName>
    </submittedName>
</protein>
<feature type="compositionally biased region" description="Acidic residues" evidence="1">
    <location>
        <begin position="57"/>
        <end position="68"/>
    </location>
</feature>
<keyword evidence="3" id="KW-1185">Reference proteome</keyword>
<gene>
    <name evidence="2" type="primary">WBGene00284329</name>
</gene>
<reference evidence="3" key="1">
    <citation type="journal article" date="2008" name="Nat. Genet.">
        <title>The Pristionchus pacificus genome provides a unique perspective on nematode lifestyle and parasitism.</title>
        <authorList>
            <person name="Dieterich C."/>
            <person name="Clifton S.W."/>
            <person name="Schuster L.N."/>
            <person name="Chinwalla A."/>
            <person name="Delehaunty K."/>
            <person name="Dinkelacker I."/>
            <person name="Fulton L."/>
            <person name="Fulton R."/>
            <person name="Godfrey J."/>
            <person name="Minx P."/>
            <person name="Mitreva M."/>
            <person name="Roeseler W."/>
            <person name="Tian H."/>
            <person name="Witte H."/>
            <person name="Yang S.P."/>
            <person name="Wilson R.K."/>
            <person name="Sommer R.J."/>
        </authorList>
    </citation>
    <scope>NUCLEOTIDE SEQUENCE [LARGE SCALE GENOMIC DNA]</scope>
    <source>
        <strain evidence="3">PS312</strain>
    </source>
</reference>
<accession>A0A8R1Z715</accession>
<reference evidence="2" key="2">
    <citation type="submission" date="2022-06" db="UniProtKB">
        <authorList>
            <consortium name="EnsemblMetazoa"/>
        </authorList>
    </citation>
    <scope>IDENTIFICATION</scope>
    <source>
        <strain evidence="2">PS312</strain>
    </source>
</reference>
<dbReference type="EnsemblMetazoa" id="PPA45960.1">
    <property type="protein sequence ID" value="PPA45960.1"/>
    <property type="gene ID" value="WBGene00284329"/>
</dbReference>
<dbReference type="AlphaFoldDB" id="A0A2A6D2Z8"/>
<evidence type="ECO:0000313" key="2">
    <source>
        <dbReference type="EnsemblMetazoa" id="PPA45960.1"/>
    </source>
</evidence>
<dbReference type="Proteomes" id="UP000005239">
    <property type="component" value="Unassembled WGS sequence"/>
</dbReference>
<sequence length="68" mass="8076">MYALRMTDGMAEWCKTPTFESHGVKFRAEADQASLSPETRWRKEKEEEEKKKKKKEEEEEETGLEEAH</sequence>
<evidence type="ECO:0000313" key="3">
    <source>
        <dbReference type="Proteomes" id="UP000005239"/>
    </source>
</evidence>
<name>A0A2A6D2Z8_PRIPA</name>
<accession>A0A2A6D2Z8</accession>
<feature type="region of interest" description="Disordered" evidence="1">
    <location>
        <begin position="30"/>
        <end position="68"/>
    </location>
</feature>
<organism evidence="2 3">
    <name type="scientific">Pristionchus pacificus</name>
    <name type="common">Parasitic nematode worm</name>
    <dbReference type="NCBI Taxonomy" id="54126"/>
    <lineage>
        <taxon>Eukaryota</taxon>
        <taxon>Metazoa</taxon>
        <taxon>Ecdysozoa</taxon>
        <taxon>Nematoda</taxon>
        <taxon>Chromadorea</taxon>
        <taxon>Rhabditida</taxon>
        <taxon>Rhabditina</taxon>
        <taxon>Diplogasteromorpha</taxon>
        <taxon>Diplogasteroidea</taxon>
        <taxon>Neodiplogasteridae</taxon>
        <taxon>Pristionchus</taxon>
    </lineage>
</organism>